<accession>A0ABW6Q5E9</accession>
<evidence type="ECO:0000313" key="2">
    <source>
        <dbReference type="EMBL" id="MFF1274281.1"/>
    </source>
</evidence>
<dbReference type="PROSITE" id="PS50082">
    <property type="entry name" value="WD_REPEATS_2"/>
    <property type="match status" value="1"/>
</dbReference>
<dbReference type="Pfam" id="PF00400">
    <property type="entry name" value="WD40"/>
    <property type="match status" value="1"/>
</dbReference>
<sequence>MPGRRLRTMLTGHGESVFSVAFAPDGRTVASAGSDGTVRP</sequence>
<keyword evidence="1" id="KW-0853">WD repeat</keyword>
<organism evidence="2 3">
    <name type="scientific">Streptomyces marokkonensis</name>
    <dbReference type="NCBI Taxonomy" id="324855"/>
    <lineage>
        <taxon>Bacteria</taxon>
        <taxon>Bacillati</taxon>
        <taxon>Actinomycetota</taxon>
        <taxon>Actinomycetes</taxon>
        <taxon>Kitasatosporales</taxon>
        <taxon>Streptomycetaceae</taxon>
        <taxon>Streptomyces</taxon>
    </lineage>
</organism>
<dbReference type="InterPro" id="IPR036322">
    <property type="entry name" value="WD40_repeat_dom_sf"/>
</dbReference>
<dbReference type="RefSeq" id="WP_388234482.1">
    <property type="nucleotide sequence ID" value="NZ_JBHVZQ010000008.1"/>
</dbReference>
<dbReference type="InterPro" id="IPR001680">
    <property type="entry name" value="WD40_rpt"/>
</dbReference>
<protein>
    <submittedName>
        <fullName evidence="2">Uncharacterized protein</fullName>
    </submittedName>
</protein>
<comment type="caution">
    <text evidence="2">The sequence shown here is derived from an EMBL/GenBank/DDBJ whole genome shotgun (WGS) entry which is preliminary data.</text>
</comment>
<gene>
    <name evidence="2" type="ORF">ACFVZC_12865</name>
</gene>
<feature type="repeat" description="WD" evidence="1">
    <location>
        <begin position="10"/>
        <end position="40"/>
    </location>
</feature>
<evidence type="ECO:0000313" key="3">
    <source>
        <dbReference type="Proteomes" id="UP001601627"/>
    </source>
</evidence>
<dbReference type="SUPFAM" id="SSF50978">
    <property type="entry name" value="WD40 repeat-like"/>
    <property type="match status" value="1"/>
</dbReference>
<dbReference type="Proteomes" id="UP001601627">
    <property type="component" value="Unassembled WGS sequence"/>
</dbReference>
<reference evidence="2 3" key="1">
    <citation type="submission" date="2024-09" db="EMBL/GenBank/DDBJ databases">
        <title>The Natural Products Discovery Center: Release of the First 8490 Sequenced Strains for Exploring Actinobacteria Biosynthetic Diversity.</title>
        <authorList>
            <person name="Kalkreuter E."/>
            <person name="Kautsar S.A."/>
            <person name="Yang D."/>
            <person name="Bader C.D."/>
            <person name="Teijaro C.N."/>
            <person name="Fluegel L."/>
            <person name="Davis C.M."/>
            <person name="Simpson J.R."/>
            <person name="Lauterbach L."/>
            <person name="Steele A.D."/>
            <person name="Gui C."/>
            <person name="Meng S."/>
            <person name="Li G."/>
            <person name="Viehrig K."/>
            <person name="Ye F."/>
            <person name="Su P."/>
            <person name="Kiefer A.F."/>
            <person name="Nichols A."/>
            <person name="Cepeda A.J."/>
            <person name="Yan W."/>
            <person name="Fan B."/>
            <person name="Jiang Y."/>
            <person name="Adhikari A."/>
            <person name="Zheng C.-J."/>
            <person name="Schuster L."/>
            <person name="Cowan T.M."/>
            <person name="Smanski M.J."/>
            <person name="Chevrette M.G."/>
            <person name="De Carvalho L.P.S."/>
            <person name="Shen B."/>
        </authorList>
    </citation>
    <scope>NUCLEOTIDE SEQUENCE [LARGE SCALE GENOMIC DNA]</scope>
    <source>
        <strain evidence="2 3">NPDC058328</strain>
    </source>
</reference>
<dbReference type="Gene3D" id="2.130.10.10">
    <property type="entry name" value="YVTN repeat-like/Quinoprotein amine dehydrogenase"/>
    <property type="match status" value="1"/>
</dbReference>
<dbReference type="EMBL" id="JBHVZQ010000008">
    <property type="protein sequence ID" value="MFF1274281.1"/>
    <property type="molecule type" value="Genomic_DNA"/>
</dbReference>
<evidence type="ECO:0000256" key="1">
    <source>
        <dbReference type="PROSITE-ProRule" id="PRU00221"/>
    </source>
</evidence>
<dbReference type="PROSITE" id="PS50294">
    <property type="entry name" value="WD_REPEATS_REGION"/>
    <property type="match status" value="1"/>
</dbReference>
<keyword evidence="3" id="KW-1185">Reference proteome</keyword>
<proteinExistence type="predicted"/>
<dbReference type="InterPro" id="IPR015943">
    <property type="entry name" value="WD40/YVTN_repeat-like_dom_sf"/>
</dbReference>
<name>A0ABW6Q5E9_9ACTN</name>